<accession>A0ACB8F6X3</accession>
<dbReference type="Proteomes" id="UP000827872">
    <property type="component" value="Linkage Group LG05"/>
</dbReference>
<sequence>METTRPGGMDPQPSTRRMTPDKTSSGGRVAEENGRRKPEEERNTQTLHTADHGKEGWLESTTNASITQRIAHHQLRSAKPSALLKAIKSTGVEKRLLSCSSLRFSAAGAVCARSYPFRNTYKCSAALRDGPQGGEVTHFQAACKACIGQLPSQELSISAPRQLSTISRRCLGLCACPGFESWRASQRRTCLASQSAVRPPFLLQEQAPSGKGQASGPSPSVSWGWGMGRKLRRCLCF</sequence>
<keyword evidence="2" id="KW-1185">Reference proteome</keyword>
<reference evidence="1" key="1">
    <citation type="submission" date="2021-08" db="EMBL/GenBank/DDBJ databases">
        <title>The first chromosome-level gecko genome reveals the dynamic sex chromosomes of Neotropical dwarf geckos (Sphaerodactylidae: Sphaerodactylus).</title>
        <authorList>
            <person name="Pinto B.J."/>
            <person name="Keating S.E."/>
            <person name="Gamble T."/>
        </authorList>
    </citation>
    <scope>NUCLEOTIDE SEQUENCE</scope>
    <source>
        <strain evidence="1">TG3544</strain>
    </source>
</reference>
<comment type="caution">
    <text evidence="1">The sequence shown here is derived from an EMBL/GenBank/DDBJ whole genome shotgun (WGS) entry which is preliminary data.</text>
</comment>
<name>A0ACB8F6X3_9SAUR</name>
<protein>
    <submittedName>
        <fullName evidence="1">Uncharacterized protein</fullName>
    </submittedName>
</protein>
<evidence type="ECO:0000313" key="1">
    <source>
        <dbReference type="EMBL" id="KAH8000824.1"/>
    </source>
</evidence>
<proteinExistence type="predicted"/>
<dbReference type="EMBL" id="CM037618">
    <property type="protein sequence ID" value="KAH8000824.1"/>
    <property type="molecule type" value="Genomic_DNA"/>
</dbReference>
<gene>
    <name evidence="1" type="ORF">K3G42_029367</name>
</gene>
<organism evidence="1 2">
    <name type="scientific">Sphaerodactylus townsendi</name>
    <dbReference type="NCBI Taxonomy" id="933632"/>
    <lineage>
        <taxon>Eukaryota</taxon>
        <taxon>Metazoa</taxon>
        <taxon>Chordata</taxon>
        <taxon>Craniata</taxon>
        <taxon>Vertebrata</taxon>
        <taxon>Euteleostomi</taxon>
        <taxon>Lepidosauria</taxon>
        <taxon>Squamata</taxon>
        <taxon>Bifurcata</taxon>
        <taxon>Gekkota</taxon>
        <taxon>Sphaerodactylidae</taxon>
        <taxon>Sphaerodactylus</taxon>
    </lineage>
</organism>
<evidence type="ECO:0000313" key="2">
    <source>
        <dbReference type="Proteomes" id="UP000827872"/>
    </source>
</evidence>